<dbReference type="RefSeq" id="WP_350726503.1">
    <property type="nucleotide sequence ID" value="NZ_JBEPCO010000099.1"/>
</dbReference>
<gene>
    <name evidence="2" type="ORF">ABT322_40860</name>
</gene>
<dbReference type="EMBL" id="JBEPCV010000088">
    <property type="protein sequence ID" value="MER6909936.1"/>
    <property type="molecule type" value="Genomic_DNA"/>
</dbReference>
<accession>A0ABV1VTY5</accession>
<evidence type="ECO:0000313" key="2">
    <source>
        <dbReference type="EMBL" id="MER6909936.1"/>
    </source>
</evidence>
<evidence type="ECO:0000256" key="1">
    <source>
        <dbReference type="SAM" id="MobiDB-lite"/>
    </source>
</evidence>
<sequence>MLAYTLPVRGFTAKTADLTSHPAAEDRETATDDPHNPTTITVYALGPDAALRTARHHLILLHARRAFTDPTAVTRTAQDIIYAEARARAETLTPAQRGEESQYDVHSEDDRMRLDALTDVMGEHGELPN</sequence>
<feature type="region of interest" description="Disordered" evidence="1">
    <location>
        <begin position="17"/>
        <end position="37"/>
    </location>
</feature>
<name>A0ABV1VTY5_9ACTN</name>
<feature type="compositionally biased region" description="Basic and acidic residues" evidence="1">
    <location>
        <begin position="97"/>
        <end position="111"/>
    </location>
</feature>
<evidence type="ECO:0000313" key="3">
    <source>
        <dbReference type="Proteomes" id="UP001490330"/>
    </source>
</evidence>
<feature type="compositionally biased region" description="Basic and acidic residues" evidence="1">
    <location>
        <begin position="23"/>
        <end position="35"/>
    </location>
</feature>
<feature type="region of interest" description="Disordered" evidence="1">
    <location>
        <begin position="92"/>
        <end position="111"/>
    </location>
</feature>
<dbReference type="Proteomes" id="UP001490330">
    <property type="component" value="Unassembled WGS sequence"/>
</dbReference>
<reference evidence="2 3" key="1">
    <citation type="submission" date="2024-06" db="EMBL/GenBank/DDBJ databases">
        <title>The Natural Products Discovery Center: Release of the First 8490 Sequenced Strains for Exploring Actinobacteria Biosynthetic Diversity.</title>
        <authorList>
            <person name="Kalkreuter E."/>
            <person name="Kautsar S.A."/>
            <person name="Yang D."/>
            <person name="Bader C.D."/>
            <person name="Teijaro C.N."/>
            <person name="Fluegel L."/>
            <person name="Davis C.M."/>
            <person name="Simpson J.R."/>
            <person name="Lauterbach L."/>
            <person name="Steele A.D."/>
            <person name="Gui C."/>
            <person name="Meng S."/>
            <person name="Li G."/>
            <person name="Viehrig K."/>
            <person name="Ye F."/>
            <person name="Su P."/>
            <person name="Kiefer A.F."/>
            <person name="Nichols A."/>
            <person name="Cepeda A.J."/>
            <person name="Yan W."/>
            <person name="Fan B."/>
            <person name="Jiang Y."/>
            <person name="Adhikari A."/>
            <person name="Zheng C.-J."/>
            <person name="Schuster L."/>
            <person name="Cowan T.M."/>
            <person name="Smanski M.J."/>
            <person name="Chevrette M.G."/>
            <person name="De Carvalho L.P.S."/>
            <person name="Shen B."/>
        </authorList>
    </citation>
    <scope>NUCLEOTIDE SEQUENCE [LARGE SCALE GENOMIC DNA]</scope>
    <source>
        <strain evidence="2 3">NPDC000632</strain>
    </source>
</reference>
<protein>
    <submittedName>
        <fullName evidence="2">Uncharacterized protein</fullName>
    </submittedName>
</protein>
<comment type="caution">
    <text evidence="2">The sequence shown here is derived from an EMBL/GenBank/DDBJ whole genome shotgun (WGS) entry which is preliminary data.</text>
</comment>
<proteinExistence type="predicted"/>
<keyword evidence="3" id="KW-1185">Reference proteome</keyword>
<organism evidence="2 3">
    <name type="scientific">Streptomyces flaveolus</name>
    <dbReference type="NCBI Taxonomy" id="67297"/>
    <lineage>
        <taxon>Bacteria</taxon>
        <taxon>Bacillati</taxon>
        <taxon>Actinomycetota</taxon>
        <taxon>Actinomycetes</taxon>
        <taxon>Kitasatosporales</taxon>
        <taxon>Streptomycetaceae</taxon>
        <taxon>Streptomyces</taxon>
    </lineage>
</organism>